<dbReference type="SUPFAM" id="SSF55608">
    <property type="entry name" value="Homing endonucleases"/>
    <property type="match status" value="1"/>
</dbReference>
<name>A0ABY8ISU9_9BACI</name>
<gene>
    <name evidence="1" type="ORF">P9989_11335</name>
</gene>
<dbReference type="Proteomes" id="UP001221597">
    <property type="component" value="Chromosome"/>
</dbReference>
<organism evidence="1 2">
    <name type="scientific">Halobacillus naozhouensis</name>
    <dbReference type="NCBI Taxonomy" id="554880"/>
    <lineage>
        <taxon>Bacteria</taxon>
        <taxon>Bacillati</taxon>
        <taxon>Bacillota</taxon>
        <taxon>Bacilli</taxon>
        <taxon>Bacillales</taxon>
        <taxon>Bacillaceae</taxon>
        <taxon>Halobacillus</taxon>
    </lineage>
</organism>
<evidence type="ECO:0008006" key="3">
    <source>
        <dbReference type="Google" id="ProtNLM"/>
    </source>
</evidence>
<accession>A0ABY8ISU9</accession>
<proteinExistence type="predicted"/>
<sequence length="169" mass="20373">MSERSKRPRTKRTLSNEEIIRLYNAGERTEDIAKKANVSARYIRMILKKENILKRPHGSWKRRYMVMELPNIKPKKSLDLKFPHVPEQYLSHFVRGYIVGDGCIYEHKEFVNIVGGSLNFMESLFDILVNQWIYDDKGLYLKRKYNRFTENRLLEKESKWLYPLFSIFY</sequence>
<keyword evidence="2" id="KW-1185">Reference proteome</keyword>
<evidence type="ECO:0000313" key="1">
    <source>
        <dbReference type="EMBL" id="WFT73005.1"/>
    </source>
</evidence>
<dbReference type="EMBL" id="CP121671">
    <property type="protein sequence ID" value="WFT73005.1"/>
    <property type="molecule type" value="Genomic_DNA"/>
</dbReference>
<protein>
    <recommendedName>
        <fullName evidence="3">DOD-type homing endonuclease domain-containing protein</fullName>
    </recommendedName>
</protein>
<reference evidence="1 2" key="1">
    <citation type="submission" date="2023-04" db="EMBL/GenBank/DDBJ databases">
        <title>Genome sequence of Halobacillus naozhouensis KACC 21980.</title>
        <authorList>
            <person name="Kim S."/>
            <person name="Heo J."/>
            <person name="Kwon S.-W."/>
        </authorList>
    </citation>
    <scope>NUCLEOTIDE SEQUENCE [LARGE SCALE GENOMIC DNA]</scope>
    <source>
        <strain evidence="1 2">KCTC 13234</strain>
    </source>
</reference>
<dbReference type="RefSeq" id="WP_283075036.1">
    <property type="nucleotide sequence ID" value="NZ_CP121671.1"/>
</dbReference>
<evidence type="ECO:0000313" key="2">
    <source>
        <dbReference type="Proteomes" id="UP001221597"/>
    </source>
</evidence>
<dbReference type="Gene3D" id="1.10.10.60">
    <property type="entry name" value="Homeodomain-like"/>
    <property type="match status" value="1"/>
</dbReference>
<dbReference type="InterPro" id="IPR027434">
    <property type="entry name" value="Homing_endonucl"/>
</dbReference>